<evidence type="ECO:0000313" key="2">
    <source>
        <dbReference type="Proteomes" id="UP000270296"/>
    </source>
</evidence>
<sequence length="117" mass="13196">MTNLEDSPCFEAFLLTCKWDTLNVVDRYTPSPLLTGHPSHPLWLPSRSCDLLLQSKFCVPPVAVVDYMSHTAMNYISGCSRELQVLLICLILFHSKGLDFFCILGQCENSPPDLNYV</sequence>
<name>A0A183IFA2_9BILA</name>
<dbReference type="AlphaFoldDB" id="A0A183IFA2"/>
<keyword evidence="2" id="KW-1185">Reference proteome</keyword>
<dbReference type="EMBL" id="UZAM01007163">
    <property type="protein sequence ID" value="VDO97157.1"/>
    <property type="molecule type" value="Genomic_DNA"/>
</dbReference>
<gene>
    <name evidence="1" type="ORF">SBAD_LOCUS2296</name>
</gene>
<reference evidence="3" key="1">
    <citation type="submission" date="2016-06" db="UniProtKB">
        <authorList>
            <consortium name="WormBaseParasite"/>
        </authorList>
    </citation>
    <scope>IDENTIFICATION</scope>
</reference>
<proteinExistence type="predicted"/>
<accession>A0A183IFA2</accession>
<evidence type="ECO:0000313" key="3">
    <source>
        <dbReference type="WBParaSite" id="SBAD_0000240201-mRNA-1"/>
    </source>
</evidence>
<dbReference type="WBParaSite" id="SBAD_0000240201-mRNA-1">
    <property type="protein sequence ID" value="SBAD_0000240201-mRNA-1"/>
    <property type="gene ID" value="SBAD_0000240201"/>
</dbReference>
<organism evidence="3">
    <name type="scientific">Soboliphyme baturini</name>
    <dbReference type="NCBI Taxonomy" id="241478"/>
    <lineage>
        <taxon>Eukaryota</taxon>
        <taxon>Metazoa</taxon>
        <taxon>Ecdysozoa</taxon>
        <taxon>Nematoda</taxon>
        <taxon>Enoplea</taxon>
        <taxon>Dorylaimia</taxon>
        <taxon>Dioctophymatida</taxon>
        <taxon>Dioctophymatoidea</taxon>
        <taxon>Soboliphymatidae</taxon>
        <taxon>Soboliphyme</taxon>
    </lineage>
</organism>
<evidence type="ECO:0000313" key="1">
    <source>
        <dbReference type="EMBL" id="VDO97157.1"/>
    </source>
</evidence>
<protein>
    <submittedName>
        <fullName evidence="3">Ovule protein</fullName>
    </submittedName>
</protein>
<dbReference type="Proteomes" id="UP000270296">
    <property type="component" value="Unassembled WGS sequence"/>
</dbReference>
<reference evidence="1 2" key="2">
    <citation type="submission" date="2018-11" db="EMBL/GenBank/DDBJ databases">
        <authorList>
            <consortium name="Pathogen Informatics"/>
        </authorList>
    </citation>
    <scope>NUCLEOTIDE SEQUENCE [LARGE SCALE GENOMIC DNA]</scope>
</reference>